<keyword evidence="2" id="KW-0067">ATP-binding</keyword>
<dbReference type="Gene3D" id="3.40.50.300">
    <property type="entry name" value="P-loop containing nucleotide triphosphate hydrolases"/>
    <property type="match status" value="1"/>
</dbReference>
<dbReference type="GO" id="GO:0005524">
    <property type="term" value="F:ATP binding"/>
    <property type="evidence" value="ECO:0007669"/>
    <property type="project" value="UniProtKB-KW"/>
</dbReference>
<keyword evidence="2" id="KW-0547">Nucleotide-binding</keyword>
<sequence length="299" mass="33438">MFAMHALISKCFHNILHFEVFCYLTFHFALCGLSDLWNGCFGITNTILVKRLRETLYVTLMPSIAKLCDTMDGGQIVEGEAFEENFICGSNVPVPRCELFHATIRHVNFSIQPSEMVAIVGPSGGGKGMLLTLLQHLYKPIDGKVRYISSVLGNMVKSQSFLGSNKVCSNALFYLWSVYLIGQSPHTYTVECCYVNRNGALINLIPSLFICHLPKFLGQSEQLDESVQVIKDSHVPSLIAMKTEGFIGPKLNMRIEFEVIIDFCHLRLKGDLACLRVVLIAIFTPSEYNLRDEGEEQGA</sequence>
<dbReference type="InterPro" id="IPR027417">
    <property type="entry name" value="P-loop_NTPase"/>
</dbReference>
<evidence type="ECO:0000313" key="2">
    <source>
        <dbReference type="EMBL" id="KAK6940657.1"/>
    </source>
</evidence>
<dbReference type="GO" id="GO:0016887">
    <property type="term" value="F:ATP hydrolysis activity"/>
    <property type="evidence" value="ECO:0007669"/>
    <property type="project" value="InterPro"/>
</dbReference>
<dbReference type="EMBL" id="JBAMMX010000005">
    <property type="protein sequence ID" value="KAK6940657.1"/>
    <property type="molecule type" value="Genomic_DNA"/>
</dbReference>
<feature type="domain" description="ABC transporter" evidence="1">
    <location>
        <begin position="105"/>
        <end position="148"/>
    </location>
</feature>
<evidence type="ECO:0000259" key="1">
    <source>
        <dbReference type="Pfam" id="PF00005"/>
    </source>
</evidence>
<comment type="caution">
    <text evidence="2">The sequence shown here is derived from an EMBL/GenBank/DDBJ whole genome shotgun (WGS) entry which is preliminary data.</text>
</comment>
<gene>
    <name evidence="2" type="ORF">RJ641_030188</name>
</gene>
<name>A0AAN8W354_9MAGN</name>
<keyword evidence="3" id="KW-1185">Reference proteome</keyword>
<dbReference type="Pfam" id="PF00005">
    <property type="entry name" value="ABC_tran"/>
    <property type="match status" value="1"/>
</dbReference>
<proteinExistence type="predicted"/>
<dbReference type="InterPro" id="IPR003439">
    <property type="entry name" value="ABC_transporter-like_ATP-bd"/>
</dbReference>
<organism evidence="2 3">
    <name type="scientific">Dillenia turbinata</name>
    <dbReference type="NCBI Taxonomy" id="194707"/>
    <lineage>
        <taxon>Eukaryota</taxon>
        <taxon>Viridiplantae</taxon>
        <taxon>Streptophyta</taxon>
        <taxon>Embryophyta</taxon>
        <taxon>Tracheophyta</taxon>
        <taxon>Spermatophyta</taxon>
        <taxon>Magnoliopsida</taxon>
        <taxon>eudicotyledons</taxon>
        <taxon>Gunneridae</taxon>
        <taxon>Pentapetalae</taxon>
        <taxon>Dilleniales</taxon>
        <taxon>Dilleniaceae</taxon>
        <taxon>Dillenia</taxon>
    </lineage>
</organism>
<accession>A0AAN8W354</accession>
<dbReference type="SUPFAM" id="SSF52540">
    <property type="entry name" value="P-loop containing nucleoside triphosphate hydrolases"/>
    <property type="match status" value="1"/>
</dbReference>
<protein>
    <submittedName>
        <fullName evidence="2">ABC transporter-like, ATP-binding domain</fullName>
    </submittedName>
</protein>
<reference evidence="2 3" key="1">
    <citation type="submission" date="2023-12" db="EMBL/GenBank/DDBJ databases">
        <title>A high-quality genome assembly for Dillenia turbinata (Dilleniales).</title>
        <authorList>
            <person name="Chanderbali A."/>
        </authorList>
    </citation>
    <scope>NUCLEOTIDE SEQUENCE [LARGE SCALE GENOMIC DNA]</scope>
    <source>
        <strain evidence="2">LSX21</strain>
        <tissue evidence="2">Leaf</tissue>
    </source>
</reference>
<evidence type="ECO:0000313" key="3">
    <source>
        <dbReference type="Proteomes" id="UP001370490"/>
    </source>
</evidence>
<dbReference type="Proteomes" id="UP001370490">
    <property type="component" value="Unassembled WGS sequence"/>
</dbReference>
<dbReference type="AlphaFoldDB" id="A0AAN8W354"/>